<dbReference type="SUPFAM" id="SSF53850">
    <property type="entry name" value="Periplasmic binding protein-like II"/>
    <property type="match status" value="1"/>
</dbReference>
<keyword evidence="5" id="KW-0449">Lipoprotein</keyword>
<dbReference type="PANTHER" id="PTHR43649">
    <property type="entry name" value="ARABINOSE-BINDING PROTEIN-RELATED"/>
    <property type="match status" value="1"/>
</dbReference>
<organism evidence="7 8">
    <name type="scientific">Paenibacillus eucommiae</name>
    <dbReference type="NCBI Taxonomy" id="1355755"/>
    <lineage>
        <taxon>Bacteria</taxon>
        <taxon>Bacillati</taxon>
        <taxon>Bacillota</taxon>
        <taxon>Bacilli</taxon>
        <taxon>Bacillales</taxon>
        <taxon>Paenibacillaceae</taxon>
        <taxon>Paenibacillus</taxon>
    </lineage>
</organism>
<dbReference type="Pfam" id="PF01547">
    <property type="entry name" value="SBP_bac_1"/>
    <property type="match status" value="1"/>
</dbReference>
<sequence length="516" mass="57305">MSNRQIINKRLLLSLLVGVCMLLLLAACGKSNNEEEGSTASPKESSNATKQPESSSNSGSPAKVSIMLPQYTTEAPKPDNPGILKIEEHTGVDLDLIWVPGEAYDDKLNATMASGGLPQVITVLDNKDGNIVNGVRSGMFWEIGPYIQDYPNLSKIKNEVYSNISVDGKVYGLPRSRPISRPGVIFRKDWLDALELKAPESIDDIYTILKAFTTQDPDKNGKPDTFGWSTSQYGFDTLSILFGAPNIWGVKDGKIVPSFKTPEYLEAMKFQKKLYDEKLINQDFLIVNDGFLNYMNQGKTGMLLVEMDAVTTARFNDLKKLDPKAELDIISPISGPHGTFTVGGQGFGGVVMFPKTSIKTEEELKMVLQFYDKLGDEAIQDMTKYGVEGNTYKMENGVPNVNLELYNADINPLNQVMVQFGLFDAKLGDKPMETKWKNLIVENEKYAVYDPTVPLISKTFTEKGAQLQTEIEDARNKFLIGELDEAGWNKAIETWSNNGGKQIEEEFTADYAKSQN</sequence>
<evidence type="ECO:0000256" key="4">
    <source>
        <dbReference type="ARBA" id="ARBA00023139"/>
    </source>
</evidence>
<accession>A0ABS4IVT4</accession>
<dbReference type="InterPro" id="IPR006059">
    <property type="entry name" value="SBP"/>
</dbReference>
<comment type="caution">
    <text evidence="7">The sequence shown here is derived from an EMBL/GenBank/DDBJ whole genome shotgun (WGS) entry which is preliminary data.</text>
</comment>
<evidence type="ECO:0000256" key="1">
    <source>
        <dbReference type="ARBA" id="ARBA00022475"/>
    </source>
</evidence>
<reference evidence="7 8" key="1">
    <citation type="submission" date="2021-03" db="EMBL/GenBank/DDBJ databases">
        <title>Genomic Encyclopedia of Type Strains, Phase IV (KMG-IV): sequencing the most valuable type-strain genomes for metagenomic binning, comparative biology and taxonomic classification.</title>
        <authorList>
            <person name="Goeker M."/>
        </authorList>
    </citation>
    <scope>NUCLEOTIDE SEQUENCE [LARGE SCALE GENOMIC DNA]</scope>
    <source>
        <strain evidence="7 8">DSM 26048</strain>
    </source>
</reference>
<keyword evidence="2" id="KW-0732">Signal</keyword>
<dbReference type="InterPro" id="IPR050490">
    <property type="entry name" value="Bact_solute-bd_prot1"/>
</dbReference>
<evidence type="ECO:0000256" key="2">
    <source>
        <dbReference type="ARBA" id="ARBA00022729"/>
    </source>
</evidence>
<dbReference type="CDD" id="cd13580">
    <property type="entry name" value="PBP2_AlgQ_like_1"/>
    <property type="match status" value="1"/>
</dbReference>
<dbReference type="RefSeq" id="WP_209972439.1">
    <property type="nucleotide sequence ID" value="NZ_JAGGLB010000010.1"/>
</dbReference>
<keyword evidence="3" id="KW-0472">Membrane</keyword>
<keyword evidence="4" id="KW-0564">Palmitate</keyword>
<dbReference type="PANTHER" id="PTHR43649:SF33">
    <property type="entry name" value="POLYGALACTURONAN_RHAMNOGALACTURONAN-BINDING PROTEIN YTCQ"/>
    <property type="match status" value="1"/>
</dbReference>
<protein>
    <submittedName>
        <fullName evidence="7">Aldouronate transport system substrate-binding protein</fullName>
    </submittedName>
</protein>
<name>A0ABS4IVT4_9BACL</name>
<feature type="compositionally biased region" description="Polar residues" evidence="6">
    <location>
        <begin position="38"/>
        <end position="60"/>
    </location>
</feature>
<gene>
    <name evidence="7" type="ORF">J2Z66_003309</name>
</gene>
<evidence type="ECO:0000256" key="5">
    <source>
        <dbReference type="ARBA" id="ARBA00023288"/>
    </source>
</evidence>
<evidence type="ECO:0000256" key="6">
    <source>
        <dbReference type="SAM" id="MobiDB-lite"/>
    </source>
</evidence>
<feature type="region of interest" description="Disordered" evidence="6">
    <location>
        <begin position="33"/>
        <end position="63"/>
    </location>
</feature>
<evidence type="ECO:0000256" key="3">
    <source>
        <dbReference type="ARBA" id="ARBA00023136"/>
    </source>
</evidence>
<dbReference type="PROSITE" id="PS51257">
    <property type="entry name" value="PROKAR_LIPOPROTEIN"/>
    <property type="match status" value="1"/>
</dbReference>
<dbReference type="Gene3D" id="3.40.190.10">
    <property type="entry name" value="Periplasmic binding protein-like II"/>
    <property type="match status" value="2"/>
</dbReference>
<evidence type="ECO:0000313" key="8">
    <source>
        <dbReference type="Proteomes" id="UP001519287"/>
    </source>
</evidence>
<keyword evidence="8" id="KW-1185">Reference proteome</keyword>
<dbReference type="Proteomes" id="UP001519287">
    <property type="component" value="Unassembled WGS sequence"/>
</dbReference>
<proteinExistence type="predicted"/>
<evidence type="ECO:0000313" key="7">
    <source>
        <dbReference type="EMBL" id="MBP1991702.1"/>
    </source>
</evidence>
<dbReference type="EMBL" id="JAGGLB010000010">
    <property type="protein sequence ID" value="MBP1991702.1"/>
    <property type="molecule type" value="Genomic_DNA"/>
</dbReference>
<keyword evidence="1" id="KW-1003">Cell membrane</keyword>